<dbReference type="Pfam" id="PF07679">
    <property type="entry name" value="I-set"/>
    <property type="match status" value="1"/>
</dbReference>
<feature type="domain" description="Ig-like" evidence="10">
    <location>
        <begin position="590"/>
        <end position="677"/>
    </location>
</feature>
<evidence type="ECO:0000259" key="9">
    <source>
        <dbReference type="PROSITE" id="PS50041"/>
    </source>
</evidence>
<feature type="domain" description="Ig-like" evidence="10">
    <location>
        <begin position="193"/>
        <end position="294"/>
    </location>
</feature>
<keyword evidence="6" id="KW-0325">Glycoprotein</keyword>
<dbReference type="PROSITE" id="PS50835">
    <property type="entry name" value="IG_LIKE"/>
    <property type="match status" value="6"/>
</dbReference>
<dbReference type="PANTHER" id="PTHR44170:SF6">
    <property type="entry name" value="CONTACTIN"/>
    <property type="match status" value="1"/>
</dbReference>
<gene>
    <name evidence="12" type="ORF">NEZAVI_LOCUS3343</name>
</gene>
<feature type="chain" id="PRO_5040179061" description="Contactin" evidence="8">
    <location>
        <begin position="19"/>
        <end position="1322"/>
    </location>
</feature>
<sequence>MYWKIIFYFFIPVFLVQCDLLEQEGHDLQCPQYWVKFQNSCYRFIKSPRKSRNEANRNCQAYEAELASVSSPEEHGFLVYQLSLQDPQHRRWYIGARQQSPDYWINDGDGSSLNDLDAAFLNERGNDLAQSSYLVYKFSNEVKRWGFEGASGEEELLYICELPITKVHYLVVDDRTYQYGVDVKDPTKIPHGPYFIKQPVDVVFDLSKVKIHNYVTLSCLAGGYPTPIYDWYKEDYVNDVLVAKRIDPLSDERFTISGGTFIINSPRQVEDRGSYHCKASNDYGTIISETVTLSFGSIGDFNLKRPPESGNENWGKAIACDPPQHFPGVIYHWTRDYFPNFVEEDKRVFVSFDGALYFSALETIDQGNYSCSVQSQVSDTGRNGPFFPLRVLPNSNYQQLKFPNNFPKAFPEAPIAGKEVRLECVAFGYPVPSYNWTRKGASLPRSAKAMSFNRVLIIPHVSVEDQGEYVCRAYNGRSSILHSVQLNIQAEPNFTIPLTDKHVDNEGELTWTCEAFGIPDVTYSWFRNGHLLQIDRLPPSDQNRYAIQDNVLTIKYLNAETDPAMFQCRAQNNLKIKYSSAQLRVLTLRPTFRKHPLEPETYAGEGGNVTIKCNPEAAPRPKFKWMKDGNIIGSGGRRKILENGNLIIAPVSRDDDGMYTCIAENMHGTAESQGRLIVLRGPSLLETLPPKIVTSIGKSIYLHCKAVTVDMLDHAFIWTHNGIRLFSSATEKHRVKIDSGYLEIINVTFPDAGDYECSLKSTVGRVSTQTTIVVEGPPGPPGGVQVLEITKNSAIIQWTDGATHGKEITHYLISGRTPWNNSWVPIAQNIVAREVDRYNGRKEAQLENVLTPYSLYEFVVQAGNILGLGISSLPSPKYRTRSDKPYKVPDKISGGGGKIGDLIITWEPLSSKDQNGPGIYYKIFWKRHGTSENEYQSQNLTGMGNVGIAVVRVPLEDYYTKYDVKVQAFNADGAGPISNTTVIYSAEDMPQVAPQQVSARPFNSTSINVTWTPIELTREKIRGKLIGHRLKYWKQSTTEENAVYYLSRSTRPWSLIVGLQPNTYYFVKVMAYNSAGEGPESERFLEKTYRKAPQKPPSSVNVYGIDPSTVRVLWRYVQPSLDEEPVIGYKVRVWEIDQDMSTANDTIVPLGSVLEAYVRNLTPGKTYHMRVLAFSNGGDGRMSSPTYTFQMVYMYYVDKIKQFYLARKPQWNTSPRTLGLSRVPSPVASLWFPHWHKCTILAPHYDHLQGSSSCRVAIDPVVSGISLIQLDALLLGRYSNRVVIPSSTPLPGRAFSSSVESIGLRGATQVHAAGSHPVTIWH</sequence>
<feature type="signal peptide" evidence="8">
    <location>
        <begin position="1"/>
        <end position="18"/>
    </location>
</feature>
<dbReference type="GO" id="GO:0030424">
    <property type="term" value="C:axon"/>
    <property type="evidence" value="ECO:0007669"/>
    <property type="project" value="TreeGrafter"/>
</dbReference>
<dbReference type="InterPro" id="IPR003961">
    <property type="entry name" value="FN3_dom"/>
</dbReference>
<reference evidence="12" key="1">
    <citation type="submission" date="2022-01" db="EMBL/GenBank/DDBJ databases">
        <authorList>
            <person name="King R."/>
        </authorList>
    </citation>
    <scope>NUCLEOTIDE SEQUENCE</scope>
</reference>
<dbReference type="GO" id="GO:0098609">
    <property type="term" value="P:cell-cell adhesion"/>
    <property type="evidence" value="ECO:0007669"/>
    <property type="project" value="TreeGrafter"/>
</dbReference>
<dbReference type="Gene3D" id="3.10.100.10">
    <property type="entry name" value="Mannose-Binding Protein A, subunit A"/>
    <property type="match status" value="1"/>
</dbReference>
<dbReference type="InterPro" id="IPR013098">
    <property type="entry name" value="Ig_I-set"/>
</dbReference>
<evidence type="ECO:0000313" key="12">
    <source>
        <dbReference type="EMBL" id="CAH1392539.1"/>
    </source>
</evidence>
<dbReference type="Pfam" id="PF00041">
    <property type="entry name" value="fn3"/>
    <property type="match status" value="3"/>
</dbReference>
<dbReference type="Gene3D" id="2.60.40.10">
    <property type="entry name" value="Immunoglobulins"/>
    <property type="match status" value="10"/>
</dbReference>
<dbReference type="FunFam" id="2.60.40.10:FF:000035">
    <property type="entry name" value="Contactin 1"/>
    <property type="match status" value="1"/>
</dbReference>
<dbReference type="InterPro" id="IPR003598">
    <property type="entry name" value="Ig_sub2"/>
</dbReference>
<feature type="domain" description="Ig-like" evidence="10">
    <location>
        <begin position="682"/>
        <end position="773"/>
    </location>
</feature>
<keyword evidence="3" id="KW-0677">Repeat</keyword>
<evidence type="ECO:0000259" key="10">
    <source>
        <dbReference type="PROSITE" id="PS50835"/>
    </source>
</evidence>
<organism evidence="12 13">
    <name type="scientific">Nezara viridula</name>
    <name type="common">Southern green stink bug</name>
    <name type="synonym">Cimex viridulus</name>
    <dbReference type="NCBI Taxonomy" id="85310"/>
    <lineage>
        <taxon>Eukaryota</taxon>
        <taxon>Metazoa</taxon>
        <taxon>Ecdysozoa</taxon>
        <taxon>Arthropoda</taxon>
        <taxon>Hexapoda</taxon>
        <taxon>Insecta</taxon>
        <taxon>Pterygota</taxon>
        <taxon>Neoptera</taxon>
        <taxon>Paraneoptera</taxon>
        <taxon>Hemiptera</taxon>
        <taxon>Heteroptera</taxon>
        <taxon>Panheteroptera</taxon>
        <taxon>Pentatomomorpha</taxon>
        <taxon>Pentatomoidea</taxon>
        <taxon>Pentatomidae</taxon>
        <taxon>Pentatominae</taxon>
        <taxon>Nezara</taxon>
    </lineage>
</organism>
<name>A0A9P0ECQ7_NEZVI</name>
<evidence type="ECO:0008006" key="14">
    <source>
        <dbReference type="Google" id="ProtNLM"/>
    </source>
</evidence>
<dbReference type="InterPro" id="IPR013783">
    <property type="entry name" value="Ig-like_fold"/>
</dbReference>
<dbReference type="Pfam" id="PF13927">
    <property type="entry name" value="Ig_3"/>
    <property type="match status" value="4"/>
</dbReference>
<evidence type="ECO:0000256" key="2">
    <source>
        <dbReference type="ARBA" id="ARBA00022475"/>
    </source>
</evidence>
<protein>
    <recommendedName>
        <fullName evidence="14">Contactin</fullName>
    </recommendedName>
</protein>
<dbReference type="SMART" id="SM00060">
    <property type="entry name" value="FN3"/>
    <property type="match status" value="4"/>
</dbReference>
<evidence type="ECO:0000256" key="1">
    <source>
        <dbReference type="ARBA" id="ARBA00004236"/>
    </source>
</evidence>
<dbReference type="GO" id="GO:0007411">
    <property type="term" value="P:axon guidance"/>
    <property type="evidence" value="ECO:0007669"/>
    <property type="project" value="TreeGrafter"/>
</dbReference>
<dbReference type="InterPro" id="IPR036179">
    <property type="entry name" value="Ig-like_dom_sf"/>
</dbReference>
<dbReference type="InterPro" id="IPR001304">
    <property type="entry name" value="C-type_lectin-like"/>
</dbReference>
<comment type="subcellular location">
    <subcellularLocation>
        <location evidence="1">Cell membrane</location>
    </subcellularLocation>
</comment>
<feature type="domain" description="Fibronectin type-III" evidence="11">
    <location>
        <begin position="993"/>
        <end position="1091"/>
    </location>
</feature>
<keyword evidence="8" id="KW-0732">Signal</keyword>
<keyword evidence="13" id="KW-1185">Reference proteome</keyword>
<proteinExistence type="predicted"/>
<dbReference type="PROSITE" id="PS50041">
    <property type="entry name" value="C_TYPE_LECTIN_2"/>
    <property type="match status" value="1"/>
</dbReference>
<dbReference type="InterPro" id="IPR036116">
    <property type="entry name" value="FN3_sf"/>
</dbReference>
<evidence type="ECO:0000256" key="6">
    <source>
        <dbReference type="ARBA" id="ARBA00023180"/>
    </source>
</evidence>
<keyword evidence="2" id="KW-1003">Cell membrane</keyword>
<dbReference type="FunFam" id="2.60.40.10:FF:000004">
    <property type="entry name" value="DCC isoform 1"/>
    <property type="match status" value="1"/>
</dbReference>
<feature type="domain" description="Ig-like" evidence="10">
    <location>
        <begin position="492"/>
        <end position="584"/>
    </location>
</feature>
<dbReference type="InterPro" id="IPR016186">
    <property type="entry name" value="C-type_lectin-like/link_sf"/>
</dbReference>
<evidence type="ECO:0000256" key="8">
    <source>
        <dbReference type="SAM" id="SignalP"/>
    </source>
</evidence>
<dbReference type="SMART" id="SM00409">
    <property type="entry name" value="IG"/>
    <property type="match status" value="5"/>
</dbReference>
<dbReference type="PANTHER" id="PTHR44170">
    <property type="entry name" value="PROTEIN SIDEKICK"/>
    <property type="match status" value="1"/>
</dbReference>
<feature type="domain" description="Ig-like" evidence="10">
    <location>
        <begin position="407"/>
        <end position="487"/>
    </location>
</feature>
<keyword evidence="4" id="KW-0472">Membrane</keyword>
<feature type="domain" description="C-type lectin" evidence="9">
    <location>
        <begin position="37"/>
        <end position="145"/>
    </location>
</feature>
<dbReference type="FunFam" id="2.60.40.10:FF:001529">
    <property type="entry name" value="Cell adhesion molecule"/>
    <property type="match status" value="1"/>
</dbReference>
<dbReference type="FunFam" id="2.60.40.10:FF:000064">
    <property type="entry name" value="Contactin 1"/>
    <property type="match status" value="1"/>
</dbReference>
<dbReference type="CDD" id="cd00063">
    <property type="entry name" value="FN3"/>
    <property type="match status" value="4"/>
</dbReference>
<evidence type="ECO:0000313" key="13">
    <source>
        <dbReference type="Proteomes" id="UP001152798"/>
    </source>
</evidence>
<evidence type="ECO:0000256" key="5">
    <source>
        <dbReference type="ARBA" id="ARBA00023157"/>
    </source>
</evidence>
<dbReference type="PROSITE" id="PS50853">
    <property type="entry name" value="FN3"/>
    <property type="match status" value="4"/>
</dbReference>
<dbReference type="SUPFAM" id="SSF48726">
    <property type="entry name" value="Immunoglobulin"/>
    <property type="match status" value="6"/>
</dbReference>
<dbReference type="GO" id="GO:0005886">
    <property type="term" value="C:plasma membrane"/>
    <property type="evidence" value="ECO:0007669"/>
    <property type="project" value="UniProtKB-SubCell"/>
</dbReference>
<keyword evidence="5" id="KW-1015">Disulfide bond</keyword>
<accession>A0A9P0ECQ7</accession>
<evidence type="ECO:0000259" key="11">
    <source>
        <dbReference type="PROSITE" id="PS50853"/>
    </source>
</evidence>
<dbReference type="Proteomes" id="UP001152798">
    <property type="component" value="Chromosome 2"/>
</dbReference>
<feature type="domain" description="Fibronectin type-III" evidence="11">
    <location>
        <begin position="780"/>
        <end position="883"/>
    </location>
</feature>
<evidence type="ECO:0000256" key="3">
    <source>
        <dbReference type="ARBA" id="ARBA00022737"/>
    </source>
</evidence>
<keyword evidence="7" id="KW-0393">Immunoglobulin domain</keyword>
<dbReference type="InterPro" id="IPR007110">
    <property type="entry name" value="Ig-like_dom"/>
</dbReference>
<dbReference type="SUPFAM" id="SSF56436">
    <property type="entry name" value="C-type lectin-like"/>
    <property type="match status" value="1"/>
</dbReference>
<feature type="domain" description="Fibronectin type-III" evidence="11">
    <location>
        <begin position="888"/>
        <end position="988"/>
    </location>
</feature>
<feature type="domain" description="Ig-like" evidence="10">
    <location>
        <begin position="310"/>
        <end position="375"/>
    </location>
</feature>
<evidence type="ECO:0000256" key="4">
    <source>
        <dbReference type="ARBA" id="ARBA00023136"/>
    </source>
</evidence>
<dbReference type="SUPFAM" id="SSF49265">
    <property type="entry name" value="Fibronectin type III"/>
    <property type="match status" value="2"/>
</dbReference>
<dbReference type="OrthoDB" id="3666223at2759"/>
<dbReference type="EMBL" id="OV725078">
    <property type="protein sequence ID" value="CAH1392539.1"/>
    <property type="molecule type" value="Genomic_DNA"/>
</dbReference>
<dbReference type="SMART" id="SM00034">
    <property type="entry name" value="CLECT"/>
    <property type="match status" value="1"/>
</dbReference>
<dbReference type="InterPro" id="IPR016187">
    <property type="entry name" value="CTDL_fold"/>
</dbReference>
<feature type="domain" description="Fibronectin type-III" evidence="11">
    <location>
        <begin position="1096"/>
        <end position="1195"/>
    </location>
</feature>
<dbReference type="InterPro" id="IPR003599">
    <property type="entry name" value="Ig_sub"/>
</dbReference>
<dbReference type="FunFam" id="2.60.40.10:FF:000005">
    <property type="entry name" value="Neuronal cell adhesion molecule"/>
    <property type="match status" value="1"/>
</dbReference>
<dbReference type="SMART" id="SM00408">
    <property type="entry name" value="IGc2"/>
    <property type="match status" value="5"/>
</dbReference>
<evidence type="ECO:0000256" key="7">
    <source>
        <dbReference type="ARBA" id="ARBA00023319"/>
    </source>
</evidence>